<dbReference type="AlphaFoldDB" id="A0AAE4MBF2"/>
<keyword evidence="3" id="KW-1185">Reference proteome</keyword>
<accession>A0AAE4MBF2</accession>
<dbReference type="Proteomes" id="UP001273136">
    <property type="component" value="Unassembled WGS sequence"/>
</dbReference>
<proteinExistence type="predicted"/>
<reference evidence="2" key="1">
    <citation type="submission" date="2023-06" db="EMBL/GenBank/DDBJ databases">
        <title>Genome sequence of Methancorpusculaceae sp. Ag1.</title>
        <authorList>
            <person name="Protasov E."/>
            <person name="Platt K."/>
            <person name="Poehlein A."/>
            <person name="Daniel R."/>
            <person name="Brune A."/>
        </authorList>
    </citation>
    <scope>NUCLEOTIDE SEQUENCE</scope>
    <source>
        <strain evidence="2">Ag1</strain>
    </source>
</reference>
<dbReference type="EMBL" id="JAWDKA010000002">
    <property type="protein sequence ID" value="MDV0441266.1"/>
    <property type="molecule type" value="Genomic_DNA"/>
</dbReference>
<gene>
    <name evidence="2" type="ORF">McpAg1_04470</name>
</gene>
<comment type="caution">
    <text evidence="2">The sequence shown here is derived from an EMBL/GenBank/DDBJ whole genome shotgun (WGS) entry which is preliminary data.</text>
</comment>
<dbReference type="RefSeq" id="WP_338093658.1">
    <property type="nucleotide sequence ID" value="NZ_JAWDKA010000002.1"/>
</dbReference>
<organism evidence="2 3">
    <name type="scientific">Methanorbis furvi</name>
    <dbReference type="NCBI Taxonomy" id="3028299"/>
    <lineage>
        <taxon>Archaea</taxon>
        <taxon>Methanobacteriati</taxon>
        <taxon>Methanobacteriota</taxon>
        <taxon>Stenosarchaea group</taxon>
        <taxon>Methanomicrobia</taxon>
        <taxon>Methanomicrobiales</taxon>
        <taxon>Methanocorpusculaceae</taxon>
        <taxon>Methanorbis</taxon>
    </lineage>
</organism>
<evidence type="ECO:0000256" key="1">
    <source>
        <dbReference type="SAM" id="Phobius"/>
    </source>
</evidence>
<sequence>MKLQRTVAMCLVAAFLVLPLFAGAAAAIENDTADAGPKLILLQNAALTNHYGYITVDSVDVDLSKGVDAVYTINYSIDPWIAFLVFLFGKQDLKNRLLKVLNPPPSGSGQSQEITFLYVDNDMAKISVTNVGMSYGDKTYWYPEHEFGVTVPQIEFHSSFTKTFNDTRTIQRGFGYY</sequence>
<evidence type="ECO:0000313" key="3">
    <source>
        <dbReference type="Proteomes" id="UP001273136"/>
    </source>
</evidence>
<name>A0AAE4MBF2_9EURY</name>
<protein>
    <submittedName>
        <fullName evidence="2">Uncharacterized protein</fullName>
    </submittedName>
</protein>
<feature type="transmembrane region" description="Helical" evidence="1">
    <location>
        <begin position="69"/>
        <end position="89"/>
    </location>
</feature>
<keyword evidence="1" id="KW-1133">Transmembrane helix</keyword>
<keyword evidence="1" id="KW-0812">Transmembrane</keyword>
<evidence type="ECO:0000313" key="2">
    <source>
        <dbReference type="EMBL" id="MDV0441266.1"/>
    </source>
</evidence>
<keyword evidence="1" id="KW-0472">Membrane</keyword>